<organism evidence="1 2">
    <name type="scientific">Anaeromyxobacter paludicola</name>
    <dbReference type="NCBI Taxonomy" id="2918171"/>
    <lineage>
        <taxon>Bacteria</taxon>
        <taxon>Pseudomonadati</taxon>
        <taxon>Myxococcota</taxon>
        <taxon>Myxococcia</taxon>
        <taxon>Myxococcales</taxon>
        <taxon>Cystobacterineae</taxon>
        <taxon>Anaeromyxobacteraceae</taxon>
        <taxon>Anaeromyxobacter</taxon>
    </lineage>
</organism>
<reference evidence="2" key="1">
    <citation type="journal article" date="2022" name="Int. J. Syst. Evol. Microbiol.">
        <title>Anaeromyxobacter oryzae sp. nov., Anaeromyxobacter diazotrophicus sp. nov. and Anaeromyxobacter paludicola sp. nov., isolated from paddy soils.</title>
        <authorList>
            <person name="Itoh H."/>
            <person name="Xu Z."/>
            <person name="Mise K."/>
            <person name="Masuda Y."/>
            <person name="Ushijima N."/>
            <person name="Hayakawa C."/>
            <person name="Shiratori Y."/>
            <person name="Senoo K."/>
        </authorList>
    </citation>
    <scope>NUCLEOTIDE SEQUENCE [LARGE SCALE GENOMIC DNA]</scope>
    <source>
        <strain evidence="2">Red630</strain>
    </source>
</reference>
<gene>
    <name evidence="1" type="ORF">AMPC_07320</name>
</gene>
<evidence type="ECO:0000313" key="1">
    <source>
        <dbReference type="EMBL" id="BDG07619.1"/>
    </source>
</evidence>
<dbReference type="EMBL" id="AP025592">
    <property type="protein sequence ID" value="BDG07619.1"/>
    <property type="molecule type" value="Genomic_DNA"/>
</dbReference>
<sequence length="64" mass="7013">MNDAKKYPVMLTHQVPLRAESSSHMAVDSSLTVPRDLTPEEAERIGGVLKAFAVAWSDHPEPTP</sequence>
<proteinExistence type="predicted"/>
<dbReference type="RefSeq" id="WP_248344424.1">
    <property type="nucleotide sequence ID" value="NZ_AP025592.1"/>
</dbReference>
<keyword evidence="2" id="KW-1185">Reference proteome</keyword>
<accession>A0ABM7X710</accession>
<name>A0ABM7X710_9BACT</name>
<evidence type="ECO:0000313" key="2">
    <source>
        <dbReference type="Proteomes" id="UP001162734"/>
    </source>
</evidence>
<protein>
    <submittedName>
        <fullName evidence="1">Uncharacterized protein</fullName>
    </submittedName>
</protein>
<dbReference type="Proteomes" id="UP001162734">
    <property type="component" value="Chromosome"/>
</dbReference>